<keyword evidence="2" id="KW-0540">Nuclease</keyword>
<accession>C9KJE0</accession>
<dbReference type="EMBL" id="ABWK02000001">
    <property type="protein sequence ID" value="EEX70006.1"/>
    <property type="molecule type" value="Genomic_DNA"/>
</dbReference>
<dbReference type="AlphaFoldDB" id="C9KJE0"/>
<dbReference type="GeneID" id="93482594"/>
<dbReference type="GO" id="GO:0004519">
    <property type="term" value="F:endonuclease activity"/>
    <property type="evidence" value="ECO:0007669"/>
    <property type="project" value="UniProtKB-KW"/>
</dbReference>
<name>C9KJE0_9FIRM</name>
<keyword evidence="2" id="KW-0378">Hydrolase</keyword>
<keyword evidence="2" id="KW-0255">Endonuclease</keyword>
<evidence type="ECO:0000259" key="1">
    <source>
        <dbReference type="SMART" id="SM00507"/>
    </source>
</evidence>
<dbReference type="InterPro" id="IPR003615">
    <property type="entry name" value="HNH_nuc"/>
</dbReference>
<dbReference type="Proteomes" id="UP000003671">
    <property type="component" value="Unassembled WGS sequence"/>
</dbReference>
<evidence type="ECO:0000313" key="2">
    <source>
        <dbReference type="EMBL" id="EEX70006.1"/>
    </source>
</evidence>
<feature type="domain" description="HNH nuclease" evidence="1">
    <location>
        <begin position="60"/>
        <end position="111"/>
    </location>
</feature>
<comment type="caution">
    <text evidence="2">The sequence shown here is derived from an EMBL/GenBank/DDBJ whole genome shotgun (WGS) entry which is preliminary data.</text>
</comment>
<dbReference type="eggNOG" id="COG1403">
    <property type="taxonomic scope" value="Bacteria"/>
</dbReference>
<proteinExistence type="predicted"/>
<evidence type="ECO:0000313" key="3">
    <source>
        <dbReference type="Proteomes" id="UP000003671"/>
    </source>
</evidence>
<dbReference type="SMART" id="SM00507">
    <property type="entry name" value="HNHc"/>
    <property type="match status" value="1"/>
</dbReference>
<gene>
    <name evidence="2" type="ORF">MITSMUL_03138</name>
</gene>
<reference evidence="2" key="1">
    <citation type="submission" date="2009-09" db="EMBL/GenBank/DDBJ databases">
        <authorList>
            <person name="Weinstock G."/>
            <person name="Sodergren E."/>
            <person name="Clifton S."/>
            <person name="Fulton L."/>
            <person name="Fulton B."/>
            <person name="Courtney L."/>
            <person name="Fronick C."/>
            <person name="Harrison M."/>
            <person name="Strong C."/>
            <person name="Farmer C."/>
            <person name="Delahaunty K."/>
            <person name="Markovic C."/>
            <person name="Hall O."/>
            <person name="Minx P."/>
            <person name="Tomlinson C."/>
            <person name="Mitreva M."/>
            <person name="Nelson J."/>
            <person name="Hou S."/>
            <person name="Wollam A."/>
            <person name="Pepin K.H."/>
            <person name="Johnson M."/>
            <person name="Bhonagiri V."/>
            <person name="Nash W.E."/>
            <person name="Warren W."/>
            <person name="Chinwalla A."/>
            <person name="Mardis E.R."/>
            <person name="Wilson R.K."/>
        </authorList>
    </citation>
    <scope>NUCLEOTIDE SEQUENCE [LARGE SCALE GENOMIC DNA]</scope>
    <source>
        <strain evidence="2">DSM 20544</strain>
    </source>
</reference>
<sequence>MTTKGANHNTLKRKINEFDLDTSHFKGKGWSKGRSLEKVPIEDYLNNTRKISSWKLKNRLLEEHLKENVCEICGISEWNGKPISCQLHHKDGDNTNNSLDNLQMLCPNCHSQTDNFAGRKNRKHSARRRKHISNIDRALTKEERSKINQHPRLGLRRVARPSYLQFKKELTEFNNNYCAMARKYGISDSAIRKWEKSYKKYGV</sequence>
<dbReference type="CDD" id="cd00085">
    <property type="entry name" value="HNHc"/>
    <property type="match status" value="1"/>
</dbReference>
<dbReference type="HOGENOM" id="CLU_1347638_0_0_9"/>
<dbReference type="RefSeq" id="WP_005839002.1">
    <property type="nucleotide sequence ID" value="NZ_GG697141.2"/>
</dbReference>
<protein>
    <submittedName>
        <fullName evidence="2">HNH endonuclease domain protein</fullName>
    </submittedName>
</protein>
<keyword evidence="3" id="KW-1185">Reference proteome</keyword>
<organism evidence="2 3">
    <name type="scientific">Mitsuokella multacida DSM 20544</name>
    <dbReference type="NCBI Taxonomy" id="500635"/>
    <lineage>
        <taxon>Bacteria</taxon>
        <taxon>Bacillati</taxon>
        <taxon>Bacillota</taxon>
        <taxon>Negativicutes</taxon>
        <taxon>Selenomonadales</taxon>
        <taxon>Selenomonadaceae</taxon>
        <taxon>Mitsuokella</taxon>
    </lineage>
</organism>